<dbReference type="InterPro" id="IPR002513">
    <property type="entry name" value="Tn3_Tnp_DDE_dom"/>
</dbReference>
<proteinExistence type="inferred from homology"/>
<evidence type="ECO:0000256" key="4">
    <source>
        <dbReference type="ARBA" id="ARBA00023172"/>
    </source>
</evidence>
<dbReference type="InterPro" id="IPR047653">
    <property type="entry name" value="Tn3-like_transpos"/>
</dbReference>
<evidence type="ECO:0000256" key="2">
    <source>
        <dbReference type="ARBA" id="ARBA00022578"/>
    </source>
</evidence>
<comment type="similarity">
    <text evidence="1">Belongs to the transposase 7 family.</text>
</comment>
<dbReference type="Proteomes" id="UP001428290">
    <property type="component" value="Unassembled WGS sequence"/>
</dbReference>
<evidence type="ECO:0000313" key="6">
    <source>
        <dbReference type="EMBL" id="GAA5531533.1"/>
    </source>
</evidence>
<evidence type="ECO:0000256" key="1">
    <source>
        <dbReference type="ARBA" id="ARBA00009402"/>
    </source>
</evidence>
<keyword evidence="4" id="KW-0233">DNA recombination</keyword>
<keyword evidence="7" id="KW-1185">Reference proteome</keyword>
<evidence type="ECO:0000259" key="5">
    <source>
        <dbReference type="Pfam" id="PF01526"/>
    </source>
</evidence>
<reference evidence="6 7" key="1">
    <citation type="submission" date="2024-02" db="EMBL/GenBank/DDBJ databases">
        <title>Herpetosiphon gulosus NBRC 112829.</title>
        <authorList>
            <person name="Ichikawa N."/>
            <person name="Katano-Makiyama Y."/>
            <person name="Hidaka K."/>
        </authorList>
    </citation>
    <scope>NUCLEOTIDE SEQUENCE [LARGE SCALE GENOMIC DNA]</scope>
    <source>
        <strain evidence="6 7">NBRC 112829</strain>
    </source>
</reference>
<gene>
    <name evidence="6" type="ORF">Hgul01_05358</name>
</gene>
<evidence type="ECO:0000256" key="3">
    <source>
        <dbReference type="ARBA" id="ARBA00023125"/>
    </source>
</evidence>
<organism evidence="6 7">
    <name type="scientific">Herpetosiphon gulosus</name>
    <dbReference type="NCBI Taxonomy" id="1973496"/>
    <lineage>
        <taxon>Bacteria</taxon>
        <taxon>Bacillati</taxon>
        <taxon>Chloroflexota</taxon>
        <taxon>Chloroflexia</taxon>
        <taxon>Herpetosiphonales</taxon>
        <taxon>Herpetosiphonaceae</taxon>
        <taxon>Herpetosiphon</taxon>
    </lineage>
</organism>
<protein>
    <submittedName>
        <fullName evidence="6">Tn3 family transposase ISPa40</fullName>
    </submittedName>
</protein>
<evidence type="ECO:0000313" key="7">
    <source>
        <dbReference type="Proteomes" id="UP001428290"/>
    </source>
</evidence>
<accession>A0ABP9XAD3</accession>
<comment type="caution">
    <text evidence="6">The sequence shown here is derived from an EMBL/GenBank/DDBJ whole genome shotgun (WGS) entry which is preliminary data.</text>
</comment>
<sequence length="505" mass="56728">MWRNSAVKVRGFCRVIGGFLSRTSMIAYMSIRSGPHQLALLDDQLSLLARQAEEGTLSNVTLKRGILHVTPDESTLPADLDHVLAPIYERVPPVNITDLLAEVDQWIQMRQHFQHLHSAHEGADARVVYAAILGDGLNLGLRKMAQSCPGMTYERLQWFADWFLRAETYANATSAIVNLQHQLPLAHLWGDGTTASSDGVDFPTAWGGRRTGRVNAHYGSDPAAMFYGFVSDQYAPFWMRPIPITHRQAPYAVEGLLSHRTRLQITEHSTDTTGYTDHIFATFHLLGWRFAPRIRDISQQRLYTPGTTNTYEPIGPMLGNPIDSALIREAWPELCRLARTLRAGQTPPVIVLRKLAAYPRQHTLARALREMGRIERTLYAVEWFQQPPVRRRVAHILNKGEGKNNLEQAVFAHRQGKVHDRSIDDQIERASGLNLVLAAIVLWNTVYLGAAVDAARAAGHPIPDAYLAHLSPLGWEHINLTGDFVWRQRRPLILPPLVRDSPTAP</sequence>
<dbReference type="Pfam" id="PF01526">
    <property type="entry name" value="DDE_Tnp_Tn3"/>
    <property type="match status" value="1"/>
</dbReference>
<dbReference type="EMBL" id="BAABRU010000060">
    <property type="protein sequence ID" value="GAA5531533.1"/>
    <property type="molecule type" value="Genomic_DNA"/>
</dbReference>
<name>A0ABP9XAD3_9CHLR</name>
<keyword evidence="2" id="KW-0815">Transposition</keyword>
<feature type="domain" description="Tn3 transposase DDE" evidence="5">
    <location>
        <begin position="98"/>
        <end position="484"/>
    </location>
</feature>
<dbReference type="NCBIfam" id="NF033527">
    <property type="entry name" value="transpos_Tn3"/>
    <property type="match status" value="1"/>
</dbReference>
<keyword evidence="3" id="KW-0238">DNA-binding</keyword>